<proteinExistence type="evidence at transcript level"/>
<sequence>MIVKRVITGGGSKVEKGIFVLNSFHTIPCLVF</sequence>
<reference evidence="1" key="1">
    <citation type="submission" date="2012-05" db="EMBL/GenBank/DDBJ databases">
        <authorList>
            <person name="Krishnakumar V."/>
            <person name="Cheung F."/>
            <person name="Xiao Y."/>
            <person name="Chan A."/>
            <person name="Moskal W.A."/>
            <person name="Town C.D."/>
        </authorList>
    </citation>
    <scope>NUCLEOTIDE SEQUENCE</scope>
</reference>
<accession>I3SDI9</accession>
<organism evidence="1">
    <name type="scientific">Medicago truncatula</name>
    <name type="common">Barrel medic</name>
    <name type="synonym">Medicago tribuloides</name>
    <dbReference type="NCBI Taxonomy" id="3880"/>
    <lineage>
        <taxon>Eukaryota</taxon>
        <taxon>Viridiplantae</taxon>
        <taxon>Streptophyta</taxon>
        <taxon>Embryophyta</taxon>
        <taxon>Tracheophyta</taxon>
        <taxon>Spermatophyta</taxon>
        <taxon>Magnoliopsida</taxon>
        <taxon>eudicotyledons</taxon>
        <taxon>Gunneridae</taxon>
        <taxon>Pentapetalae</taxon>
        <taxon>rosids</taxon>
        <taxon>fabids</taxon>
        <taxon>Fabales</taxon>
        <taxon>Fabaceae</taxon>
        <taxon>Papilionoideae</taxon>
        <taxon>50 kb inversion clade</taxon>
        <taxon>NPAAA clade</taxon>
        <taxon>Hologalegina</taxon>
        <taxon>IRL clade</taxon>
        <taxon>Trifolieae</taxon>
        <taxon>Medicago</taxon>
    </lineage>
</organism>
<protein>
    <submittedName>
        <fullName evidence="1">Uncharacterized protein</fullName>
    </submittedName>
</protein>
<dbReference type="AlphaFoldDB" id="I3SDI9"/>
<name>I3SDI9_MEDTR</name>
<evidence type="ECO:0000313" key="1">
    <source>
        <dbReference type="EMBL" id="AFK38331.1"/>
    </source>
</evidence>
<dbReference type="EMBL" id="BT138536">
    <property type="protein sequence ID" value="AFK38331.1"/>
    <property type="molecule type" value="mRNA"/>
</dbReference>